<dbReference type="InterPro" id="IPR027417">
    <property type="entry name" value="P-loop_NTPase"/>
</dbReference>
<feature type="domain" description="CobQ/CobB/MinD/ParA nucleotide binding" evidence="3">
    <location>
        <begin position="18"/>
        <end position="282"/>
    </location>
</feature>
<proteinExistence type="predicted"/>
<accession>E1QIP8</accession>
<evidence type="ECO:0000256" key="1">
    <source>
        <dbReference type="ARBA" id="ARBA00022741"/>
    </source>
</evidence>
<dbReference type="HOGENOM" id="CLU_037612_0_2_7"/>
<dbReference type="InterPro" id="IPR050625">
    <property type="entry name" value="ParA/MinD_ATPase"/>
</dbReference>
<organism evidence="4 5">
    <name type="scientific">Desulfarculus baarsii (strain ATCC 33931 / DSM 2075 / LMG 7858 / VKM B-1802 / 2st14)</name>
    <dbReference type="NCBI Taxonomy" id="644282"/>
    <lineage>
        <taxon>Bacteria</taxon>
        <taxon>Pseudomonadati</taxon>
        <taxon>Thermodesulfobacteriota</taxon>
        <taxon>Desulfarculia</taxon>
        <taxon>Desulfarculales</taxon>
        <taxon>Desulfarculaceae</taxon>
        <taxon>Desulfarculus</taxon>
    </lineage>
</organism>
<dbReference type="OrthoDB" id="9773088at2"/>
<dbReference type="AlphaFoldDB" id="E1QIP8"/>
<keyword evidence="1" id="KW-0547">Nucleotide-binding</keyword>
<dbReference type="Pfam" id="PF01656">
    <property type="entry name" value="CbiA"/>
    <property type="match status" value="1"/>
</dbReference>
<dbReference type="eggNOG" id="COG0455">
    <property type="taxonomic scope" value="Bacteria"/>
</dbReference>
<dbReference type="GO" id="GO:0005829">
    <property type="term" value="C:cytosol"/>
    <property type="evidence" value="ECO:0007669"/>
    <property type="project" value="TreeGrafter"/>
</dbReference>
<sequence>MSARLSAKNAAVTLPVGGGKGGIGKSALVANLGLALARLERRVLAVDADLGGSDLHAVLGLANDRPGLGELLTAKGHAVADFVRPALEPRFFFLPGDAMIVATANPSFQKKRKILHAIKAWPADFTLLDLGAGASITVMDFFLTSPLSLVVMLPEQPAVMNAFNFLKNAVFRALDRIFRDNAGARAALRDFQTRGRGPGAMKIDELVAAIEKAVPGQGERARRAVGRWRPKLVLNRARRVDDFAFARQLTRWAAEDLGLAIEVLGFLPEDEAVRQAAGQGLPALDLDPRAPFCRAVALLAQRIGQWAGRADEWRAHGAFDDSFQRAATDFAGLFPPPGRVERRP</sequence>
<dbReference type="PANTHER" id="PTHR43384">
    <property type="entry name" value="SEPTUM SITE-DETERMINING PROTEIN MIND HOMOLOG, CHLOROPLASTIC-RELATED"/>
    <property type="match status" value="1"/>
</dbReference>
<reference evidence="4 5" key="1">
    <citation type="journal article" date="2010" name="Stand. Genomic Sci.">
        <title>Complete genome sequence of Desulfarculus baarsii type strain (2st14).</title>
        <authorList>
            <person name="Sun H."/>
            <person name="Spring S."/>
            <person name="Lapidus A."/>
            <person name="Davenport K."/>
            <person name="Del Rio T.G."/>
            <person name="Tice H."/>
            <person name="Nolan M."/>
            <person name="Copeland A."/>
            <person name="Cheng J.F."/>
            <person name="Lucas S."/>
            <person name="Tapia R."/>
            <person name="Goodwin L."/>
            <person name="Pitluck S."/>
            <person name="Ivanova N."/>
            <person name="Pagani I."/>
            <person name="Mavromatis K."/>
            <person name="Ovchinnikova G."/>
            <person name="Pati A."/>
            <person name="Chen A."/>
            <person name="Palaniappan K."/>
            <person name="Hauser L."/>
            <person name="Chang Y.J."/>
            <person name="Jeffries C.D."/>
            <person name="Detter J.C."/>
            <person name="Han C."/>
            <person name="Rohde M."/>
            <person name="Brambilla E."/>
            <person name="Goker M."/>
            <person name="Woyke T."/>
            <person name="Bristow J."/>
            <person name="Eisen J.A."/>
            <person name="Markowitz V."/>
            <person name="Hugenholtz P."/>
            <person name="Kyrpides N.C."/>
            <person name="Klenk H.P."/>
            <person name="Land M."/>
        </authorList>
    </citation>
    <scope>NUCLEOTIDE SEQUENCE [LARGE SCALE GENOMIC DNA]</scope>
    <source>
        <strain evidence="5">ATCC 33931 / DSM 2075 / LMG 7858 / VKM B-1802 / 2st14</strain>
    </source>
</reference>
<keyword evidence="5" id="KW-1185">Reference proteome</keyword>
<evidence type="ECO:0000256" key="2">
    <source>
        <dbReference type="ARBA" id="ARBA00022840"/>
    </source>
</evidence>
<gene>
    <name evidence="4" type="ordered locus">Deba_1103</name>
</gene>
<dbReference type="GO" id="GO:0016887">
    <property type="term" value="F:ATP hydrolysis activity"/>
    <property type="evidence" value="ECO:0007669"/>
    <property type="project" value="TreeGrafter"/>
</dbReference>
<dbReference type="GO" id="GO:0005524">
    <property type="term" value="F:ATP binding"/>
    <property type="evidence" value="ECO:0007669"/>
    <property type="project" value="UniProtKB-KW"/>
</dbReference>
<dbReference type="EMBL" id="CP002085">
    <property type="protein sequence ID" value="ADK84471.1"/>
    <property type="molecule type" value="Genomic_DNA"/>
</dbReference>
<dbReference type="GO" id="GO:0009898">
    <property type="term" value="C:cytoplasmic side of plasma membrane"/>
    <property type="evidence" value="ECO:0007669"/>
    <property type="project" value="TreeGrafter"/>
</dbReference>
<dbReference type="KEGG" id="dbr:Deba_1103"/>
<dbReference type="STRING" id="644282.Deba_1103"/>
<dbReference type="SUPFAM" id="SSF52540">
    <property type="entry name" value="P-loop containing nucleoside triphosphate hydrolases"/>
    <property type="match status" value="1"/>
</dbReference>
<dbReference type="Proteomes" id="UP000009047">
    <property type="component" value="Chromosome"/>
</dbReference>
<dbReference type="RefSeq" id="WP_013257925.1">
    <property type="nucleotide sequence ID" value="NC_014365.1"/>
</dbReference>
<dbReference type="InterPro" id="IPR002586">
    <property type="entry name" value="CobQ/CobB/MinD/ParA_Nub-bd_dom"/>
</dbReference>
<evidence type="ECO:0000313" key="4">
    <source>
        <dbReference type="EMBL" id="ADK84471.1"/>
    </source>
</evidence>
<dbReference type="GO" id="GO:0051782">
    <property type="term" value="P:negative regulation of cell division"/>
    <property type="evidence" value="ECO:0007669"/>
    <property type="project" value="TreeGrafter"/>
</dbReference>
<keyword evidence="2 4" id="KW-0067">ATP-binding</keyword>
<dbReference type="PANTHER" id="PTHR43384:SF4">
    <property type="entry name" value="CELLULOSE BIOSYNTHESIS PROTEIN BCSQ-RELATED"/>
    <property type="match status" value="1"/>
</dbReference>
<evidence type="ECO:0000313" key="5">
    <source>
        <dbReference type="Proteomes" id="UP000009047"/>
    </source>
</evidence>
<name>E1QIP8_DESB2</name>
<protein>
    <submittedName>
        <fullName evidence="4">MinD-related ATP-binding protein</fullName>
    </submittedName>
</protein>
<dbReference type="Gene3D" id="3.40.50.300">
    <property type="entry name" value="P-loop containing nucleotide triphosphate hydrolases"/>
    <property type="match status" value="1"/>
</dbReference>
<evidence type="ECO:0000259" key="3">
    <source>
        <dbReference type="Pfam" id="PF01656"/>
    </source>
</evidence>